<dbReference type="OMA" id="AQMPFQS"/>
<reference evidence="8" key="1">
    <citation type="submission" date="2016-03" db="EMBL/GenBank/DDBJ databases">
        <authorList>
            <person name="Borrel G."/>
            <person name="Mccann A."/>
            <person name="O'Toole P.W."/>
        </authorList>
    </citation>
    <scope>NUCLEOTIDE SEQUENCE</scope>
    <source>
        <strain evidence="8">183</strain>
    </source>
</reference>
<feature type="domain" description="NADH-Ubiquinone oxidoreductase (complex I) chain 5 N-terminal" evidence="7">
    <location>
        <begin position="112"/>
        <end position="149"/>
    </location>
</feature>
<feature type="transmembrane region" description="Helical" evidence="5">
    <location>
        <begin position="418"/>
        <end position="441"/>
    </location>
</feature>
<evidence type="ECO:0000259" key="7">
    <source>
        <dbReference type="Pfam" id="PF00662"/>
    </source>
</evidence>
<feature type="transmembrane region" description="Helical" evidence="5">
    <location>
        <begin position="89"/>
        <end position="107"/>
    </location>
</feature>
<sequence>MYDILFLLLFPLIVAAILLVFRNEKIRSIIVKVSAAIIAIASIYVAIEYIDGGTVLFDFENEIVDYLMLITEVCLGIVIFYLGIKHKKYLVSILALIQTPLMTWFELTKGHDISISNYLYIDGLSSIMVLIIGIIGSLITVYAVGYMKDFQHHHEGEPDRRYWFFFLMFVFLSAMFGIVTSNSLVWMFFFWEITTLCSFFLIGYTKTDEAVRNSFLQLVLNLIGGLAFVFAIVIIGSEHDILEFNKLLELGTESITVLLPIALLSLAGIVKAAQMPFHSWLLGAMVAPTPTSALLHSSTMVKAGVFLILKLSPVLHDNIAGEMVMIVGGVTFLLASMAAISQSNAKRVLAYSTIANLGLIVACGGVGVEAAVWAGIMLMIFHAITKSLLFLCVGTAEHHIGSRNIEDMDGLFCEMPKLAMLMIIGIAGMFLAPFGMLVSKWQAMTAFVDSQSIILIICICFGSAVTAFYWTKWLGKLVAIVSNKDNVEKTVHREEWVVLGALAALVIVTCLTFPLISEYMVMPYLGTVFTAGGSVIAALGSGNMYILLAMLALVLLLPIPFLGKTNKKIVPTYMCGVNTGNNLSFTGAMNCETQVSLRNWYMEGWFGEDRINKFGLVITIITILAAIILILGGVA</sequence>
<comment type="caution">
    <text evidence="8">The sequence shown here is derived from an EMBL/GenBank/DDBJ whole genome shotgun (WGS) entry which is preliminary data.</text>
</comment>
<feature type="transmembrane region" description="Helical" evidence="5">
    <location>
        <begin position="6"/>
        <end position="22"/>
    </location>
</feature>
<feature type="transmembrane region" description="Helical" evidence="5">
    <location>
        <begin position="496"/>
        <end position="516"/>
    </location>
</feature>
<keyword evidence="4 5" id="KW-0472">Membrane</keyword>
<dbReference type="GO" id="GO:0016020">
    <property type="term" value="C:membrane"/>
    <property type="evidence" value="ECO:0007669"/>
    <property type="project" value="UniProtKB-SubCell"/>
</dbReference>
<feature type="transmembrane region" description="Helical" evidence="5">
    <location>
        <begin position="453"/>
        <end position="475"/>
    </location>
</feature>
<evidence type="ECO:0000256" key="3">
    <source>
        <dbReference type="ARBA" id="ARBA00022989"/>
    </source>
</evidence>
<feature type="transmembrane region" description="Helical" evidence="5">
    <location>
        <begin position="614"/>
        <end position="634"/>
    </location>
</feature>
<feature type="domain" description="NADH:quinone oxidoreductase/Mrp antiporter transmembrane" evidence="6">
    <location>
        <begin position="181"/>
        <end position="465"/>
    </location>
</feature>
<dbReference type="PANTHER" id="PTHR43373">
    <property type="entry name" value="NA(+)/H(+) ANTIPORTER SUBUNIT"/>
    <property type="match status" value="1"/>
</dbReference>
<feature type="transmembrane region" description="Helical" evidence="5">
    <location>
        <begin position="119"/>
        <end position="142"/>
    </location>
</feature>
<proteinExistence type="predicted"/>
<feature type="transmembrane region" description="Helical" evidence="5">
    <location>
        <begin position="63"/>
        <end position="82"/>
    </location>
</feature>
<feature type="transmembrane region" description="Helical" evidence="5">
    <location>
        <begin position="536"/>
        <end position="559"/>
    </location>
</feature>
<dbReference type="Pfam" id="PF00662">
    <property type="entry name" value="Proton_antipo_N"/>
    <property type="match status" value="1"/>
</dbReference>
<feature type="transmembrane region" description="Helical" evidence="5">
    <location>
        <begin position="162"/>
        <end position="179"/>
    </location>
</feature>
<dbReference type="PRINTS" id="PR01434">
    <property type="entry name" value="NADHDHGNASE5"/>
</dbReference>
<dbReference type="AlphaFoldDB" id="A0A8J8PDN9"/>
<feature type="transmembrane region" description="Helical" evidence="5">
    <location>
        <begin position="373"/>
        <end position="397"/>
    </location>
</feature>
<accession>A0A8J8PDN9</accession>
<dbReference type="PANTHER" id="PTHR43373:SF1">
    <property type="entry name" value="NA(+)_H(+) ANTIPORTER SUBUNIT A"/>
    <property type="match status" value="1"/>
</dbReference>
<evidence type="ECO:0000256" key="4">
    <source>
        <dbReference type="ARBA" id="ARBA00023136"/>
    </source>
</evidence>
<dbReference type="RefSeq" id="WP_020449522.1">
    <property type="nucleotide sequence ID" value="NZ_CAYAYE010000026.1"/>
</dbReference>
<dbReference type="Proteomes" id="UP000752814">
    <property type="component" value="Unassembled WGS sequence"/>
</dbReference>
<dbReference type="InterPro" id="IPR001750">
    <property type="entry name" value="ND/Mrp_TM"/>
</dbReference>
<feature type="transmembrane region" description="Helical" evidence="5">
    <location>
        <begin position="348"/>
        <end position="367"/>
    </location>
</feature>
<protein>
    <submittedName>
        <fullName evidence="8">NADH dehydrogenase</fullName>
    </submittedName>
</protein>
<feature type="transmembrane region" description="Helical" evidence="5">
    <location>
        <begin position="255"/>
        <end position="273"/>
    </location>
</feature>
<feature type="transmembrane region" description="Helical" evidence="5">
    <location>
        <begin position="319"/>
        <end position="341"/>
    </location>
</feature>
<evidence type="ECO:0000256" key="5">
    <source>
        <dbReference type="SAM" id="Phobius"/>
    </source>
</evidence>
<keyword evidence="2 5" id="KW-0812">Transmembrane</keyword>
<evidence type="ECO:0000256" key="1">
    <source>
        <dbReference type="ARBA" id="ARBA00004141"/>
    </source>
</evidence>
<feature type="transmembrane region" description="Helical" evidence="5">
    <location>
        <begin position="185"/>
        <end position="203"/>
    </location>
</feature>
<evidence type="ECO:0000313" key="8">
    <source>
        <dbReference type="EMBL" id="TQS84019.1"/>
    </source>
</evidence>
<dbReference type="EMBL" id="LVVT01000007">
    <property type="protein sequence ID" value="TQS84019.1"/>
    <property type="molecule type" value="Genomic_DNA"/>
</dbReference>
<organism evidence="8 9">
    <name type="scientific">Candidatus Methanomassiliicoccus intestinalis</name>
    <dbReference type="NCBI Taxonomy" id="1406512"/>
    <lineage>
        <taxon>Archaea</taxon>
        <taxon>Methanobacteriati</taxon>
        <taxon>Thermoplasmatota</taxon>
        <taxon>Thermoplasmata</taxon>
        <taxon>Methanomassiliicoccales</taxon>
        <taxon>Methanomassiliicoccaceae</taxon>
        <taxon>Methanomassiliicoccus</taxon>
    </lineage>
</organism>
<name>A0A8J8PDN9_9ARCH</name>
<dbReference type="Pfam" id="PF00361">
    <property type="entry name" value="Proton_antipo_M"/>
    <property type="match status" value="1"/>
</dbReference>
<comment type="subcellular location">
    <subcellularLocation>
        <location evidence="1">Membrane</location>
        <topology evidence="1">Multi-pass membrane protein</topology>
    </subcellularLocation>
</comment>
<gene>
    <name evidence="8" type="ORF">A3207_06785</name>
</gene>
<dbReference type="InterPro" id="IPR001516">
    <property type="entry name" value="Proton_antipo_N"/>
</dbReference>
<keyword evidence="3 5" id="KW-1133">Transmembrane helix</keyword>
<evidence type="ECO:0000259" key="6">
    <source>
        <dbReference type="Pfam" id="PF00361"/>
    </source>
</evidence>
<evidence type="ECO:0000313" key="9">
    <source>
        <dbReference type="Proteomes" id="UP000752814"/>
    </source>
</evidence>
<feature type="transmembrane region" description="Helical" evidence="5">
    <location>
        <begin position="280"/>
        <end position="299"/>
    </location>
</feature>
<dbReference type="InterPro" id="IPR050616">
    <property type="entry name" value="CPA3_Na-H_Antiporter_A"/>
</dbReference>
<evidence type="ECO:0000256" key="2">
    <source>
        <dbReference type="ARBA" id="ARBA00022692"/>
    </source>
</evidence>
<feature type="transmembrane region" description="Helical" evidence="5">
    <location>
        <begin position="215"/>
        <end position="235"/>
    </location>
</feature>
<feature type="transmembrane region" description="Helical" evidence="5">
    <location>
        <begin position="29"/>
        <end position="47"/>
    </location>
</feature>